<dbReference type="InterPro" id="IPR028082">
    <property type="entry name" value="Peripla_BP_I"/>
</dbReference>
<evidence type="ECO:0000259" key="4">
    <source>
        <dbReference type="Pfam" id="PF13407"/>
    </source>
</evidence>
<protein>
    <submittedName>
        <fullName evidence="5">Simple sugar transport system substrate-binding protein</fullName>
    </submittedName>
</protein>
<keyword evidence="5" id="KW-0762">Sugar transport</keyword>
<reference evidence="5 6" key="1">
    <citation type="submission" date="2020-08" db="EMBL/GenBank/DDBJ databases">
        <title>Genomic Encyclopedia of Type Strains, Phase IV (KMG-IV): sequencing the most valuable type-strain genomes for metagenomic binning, comparative biology and taxonomic classification.</title>
        <authorList>
            <person name="Goeker M."/>
        </authorList>
    </citation>
    <scope>NUCLEOTIDE SEQUENCE [LARGE SCALE GENOMIC DNA]</scope>
    <source>
        <strain evidence="5 6">DSM 103679</strain>
    </source>
</reference>
<sequence length="360" mass="40398">MKRIPKKIIIIFITAAVLLAASRLFFLKKTFSLKSKESSKNEKLILGFSQIGSESAWRSRNTESIFEAAEKNGIQIIFKDAQQKQENQLKAIRSFIVCQVDVIAFVPIIEDGWDNVLQEAKDAGIPVILVDRQIKSDPSLYAGFIGENGIEEGKKAAEFLCRKFSKPHYDNSGRTGSKITPKKEINILELSGTHHSSVVIERAEGFRNVMKNNPEFKITATIDGDFLRSRGAEITENLIRTSVLNGQFRTDGLYYNNKKIDAIYSHNDSMTLGLLETIGAYGINTESTVIISVDAEQKSIDALKEGRLNCVVECNPNLGPILMELVKQIAEQKKIPRTTYIEETVFTEDDDFSKYTPRGY</sequence>
<dbReference type="InterPro" id="IPR025997">
    <property type="entry name" value="SBP_2_dom"/>
</dbReference>
<dbReference type="GO" id="GO:0030313">
    <property type="term" value="C:cell envelope"/>
    <property type="evidence" value="ECO:0007669"/>
    <property type="project" value="UniProtKB-SubCell"/>
</dbReference>
<name>A0A840SF32_9SPIR</name>
<keyword evidence="6" id="KW-1185">Reference proteome</keyword>
<dbReference type="Proteomes" id="UP000578697">
    <property type="component" value="Unassembled WGS sequence"/>
</dbReference>
<dbReference type="Gene3D" id="3.40.50.2300">
    <property type="match status" value="2"/>
</dbReference>
<organism evidence="5 6">
    <name type="scientific">Treponema rectale</name>
    <dbReference type="NCBI Taxonomy" id="744512"/>
    <lineage>
        <taxon>Bacteria</taxon>
        <taxon>Pseudomonadati</taxon>
        <taxon>Spirochaetota</taxon>
        <taxon>Spirochaetia</taxon>
        <taxon>Spirochaetales</taxon>
        <taxon>Treponemataceae</taxon>
        <taxon>Treponema</taxon>
    </lineage>
</organism>
<dbReference type="CDD" id="cd06309">
    <property type="entry name" value="PBP1_galactofuranose_YtfQ-like"/>
    <property type="match status" value="1"/>
</dbReference>
<dbReference type="PANTHER" id="PTHR46847:SF3">
    <property type="entry name" value="GALACTOFURANOSE-BINDING PROTEIN YTFQ"/>
    <property type="match status" value="1"/>
</dbReference>
<dbReference type="RefSeq" id="WP_184652923.1">
    <property type="nucleotide sequence ID" value="NZ_JACHFR010000003.1"/>
</dbReference>
<comment type="subcellular location">
    <subcellularLocation>
        <location evidence="1">Cell envelope</location>
    </subcellularLocation>
</comment>
<dbReference type="EMBL" id="JACHFR010000003">
    <property type="protein sequence ID" value="MBB5219494.1"/>
    <property type="molecule type" value="Genomic_DNA"/>
</dbReference>
<dbReference type="SUPFAM" id="SSF53822">
    <property type="entry name" value="Periplasmic binding protein-like I"/>
    <property type="match status" value="1"/>
</dbReference>
<dbReference type="Pfam" id="PF13407">
    <property type="entry name" value="Peripla_BP_4"/>
    <property type="match status" value="1"/>
</dbReference>
<evidence type="ECO:0000313" key="5">
    <source>
        <dbReference type="EMBL" id="MBB5219494.1"/>
    </source>
</evidence>
<proteinExistence type="inferred from homology"/>
<keyword evidence="5" id="KW-0813">Transport</keyword>
<feature type="domain" description="Periplasmic binding protein" evidence="4">
    <location>
        <begin position="48"/>
        <end position="334"/>
    </location>
</feature>
<comment type="caution">
    <text evidence="5">The sequence shown here is derived from an EMBL/GenBank/DDBJ whole genome shotgun (WGS) entry which is preliminary data.</text>
</comment>
<dbReference type="PANTHER" id="PTHR46847">
    <property type="entry name" value="D-ALLOSE-BINDING PERIPLASMIC PROTEIN-RELATED"/>
    <property type="match status" value="1"/>
</dbReference>
<keyword evidence="3" id="KW-0732">Signal</keyword>
<gene>
    <name evidence="5" type="ORF">HNP77_001876</name>
</gene>
<evidence type="ECO:0000313" key="6">
    <source>
        <dbReference type="Proteomes" id="UP000578697"/>
    </source>
</evidence>
<evidence type="ECO:0000256" key="1">
    <source>
        <dbReference type="ARBA" id="ARBA00004196"/>
    </source>
</evidence>
<dbReference type="AlphaFoldDB" id="A0A840SF32"/>
<comment type="similarity">
    <text evidence="2">Belongs to the bacterial solute-binding protein 2 family.</text>
</comment>
<dbReference type="GO" id="GO:0030246">
    <property type="term" value="F:carbohydrate binding"/>
    <property type="evidence" value="ECO:0007669"/>
    <property type="project" value="UniProtKB-ARBA"/>
</dbReference>
<evidence type="ECO:0000256" key="3">
    <source>
        <dbReference type="ARBA" id="ARBA00022729"/>
    </source>
</evidence>
<accession>A0A840SF32</accession>
<evidence type="ECO:0000256" key="2">
    <source>
        <dbReference type="ARBA" id="ARBA00007639"/>
    </source>
</evidence>